<dbReference type="PANTHER" id="PTHR34322:SF2">
    <property type="entry name" value="TRANSPOSASE IS200-LIKE DOMAIN-CONTAINING PROTEIN"/>
    <property type="match status" value="1"/>
</dbReference>
<dbReference type="PANTHER" id="PTHR34322">
    <property type="entry name" value="TRANSPOSASE, Y1_TNP DOMAIN-CONTAINING"/>
    <property type="match status" value="1"/>
</dbReference>
<reference evidence="2 3" key="1">
    <citation type="submission" date="2021-03" db="EMBL/GenBank/DDBJ databases">
        <title>Novel species identification of genus Shewanella.</title>
        <authorList>
            <person name="Liu G."/>
            <person name="Zhang Q."/>
        </authorList>
    </citation>
    <scope>NUCLEOTIDE SEQUENCE [LARGE SCALE GENOMIC DNA]</scope>
    <source>
        <strain evidence="2 3">FJAT-52962</strain>
    </source>
</reference>
<dbReference type="SMART" id="SM01321">
    <property type="entry name" value="Y1_Tnp"/>
    <property type="match status" value="1"/>
</dbReference>
<evidence type="ECO:0000259" key="1">
    <source>
        <dbReference type="SMART" id="SM01321"/>
    </source>
</evidence>
<evidence type="ECO:0000313" key="3">
    <source>
        <dbReference type="Proteomes" id="UP000663207"/>
    </source>
</evidence>
<dbReference type="InterPro" id="IPR036515">
    <property type="entry name" value="Transposase_17_sf"/>
</dbReference>
<dbReference type="Pfam" id="PF01797">
    <property type="entry name" value="Y1_Tnp"/>
    <property type="match status" value="1"/>
</dbReference>
<name>A0ABX7R0A7_9GAMM</name>
<evidence type="ECO:0000313" key="2">
    <source>
        <dbReference type="EMBL" id="QSX36525.1"/>
    </source>
</evidence>
<sequence length="231" mass="26526">MPRKPRFYLLDIPYHIVQRGNNRTACFFSPSDFGIYINALTDALQTFHVQLHAFVLMTNHVHLLMTPSDSQGISKVMQSVGCNYVRAINGLYRRTGTLWEGRHKASPINSEEYLLICQRYIELNPVRAGMVDHPSEYRWSSYQANGAGKAIRCLTPHPTYLSLGNTHTERQHAYRELFNCDISGEQLHILRDCLNHNYPMGNERFKSDIEAALNRKLGHLKPGDLWPGKNE</sequence>
<dbReference type="EMBL" id="CP071502">
    <property type="protein sequence ID" value="QSX36525.1"/>
    <property type="molecule type" value="Genomic_DNA"/>
</dbReference>
<dbReference type="InterPro" id="IPR002686">
    <property type="entry name" value="Transposase_17"/>
</dbReference>
<proteinExistence type="predicted"/>
<feature type="domain" description="Transposase IS200-like" evidence="1">
    <location>
        <begin position="9"/>
        <end position="124"/>
    </location>
</feature>
<dbReference type="Gene3D" id="3.30.70.1290">
    <property type="entry name" value="Transposase IS200-like"/>
    <property type="match status" value="1"/>
</dbReference>
<gene>
    <name evidence="2" type="ORF">JYB85_14720</name>
</gene>
<keyword evidence="3" id="KW-1185">Reference proteome</keyword>
<organism evidence="2 3">
    <name type="scientific">Shewanella sedimentimangrovi</name>
    <dbReference type="NCBI Taxonomy" id="2814293"/>
    <lineage>
        <taxon>Bacteria</taxon>
        <taxon>Pseudomonadati</taxon>
        <taxon>Pseudomonadota</taxon>
        <taxon>Gammaproteobacteria</taxon>
        <taxon>Alteromonadales</taxon>
        <taxon>Shewanellaceae</taxon>
        <taxon>Shewanella</taxon>
    </lineage>
</organism>
<protein>
    <submittedName>
        <fullName evidence="2">Transposase</fullName>
    </submittedName>
</protein>
<dbReference type="RefSeq" id="WP_207379885.1">
    <property type="nucleotide sequence ID" value="NZ_CP071502.1"/>
</dbReference>
<dbReference type="Proteomes" id="UP000663207">
    <property type="component" value="Chromosome"/>
</dbReference>
<dbReference type="SUPFAM" id="SSF143422">
    <property type="entry name" value="Transposase IS200-like"/>
    <property type="match status" value="1"/>
</dbReference>
<accession>A0ABX7R0A7</accession>